<name>A0A3P7R0Z5_DIBLA</name>
<feature type="compositionally biased region" description="Low complexity" evidence="1">
    <location>
        <begin position="142"/>
        <end position="155"/>
    </location>
</feature>
<organism evidence="2 3">
    <name type="scientific">Dibothriocephalus latus</name>
    <name type="common">Fish tapeworm</name>
    <name type="synonym">Diphyllobothrium latum</name>
    <dbReference type="NCBI Taxonomy" id="60516"/>
    <lineage>
        <taxon>Eukaryota</taxon>
        <taxon>Metazoa</taxon>
        <taxon>Spiralia</taxon>
        <taxon>Lophotrochozoa</taxon>
        <taxon>Platyhelminthes</taxon>
        <taxon>Cestoda</taxon>
        <taxon>Eucestoda</taxon>
        <taxon>Diphyllobothriidea</taxon>
        <taxon>Diphyllobothriidae</taxon>
        <taxon>Dibothriocephalus</taxon>
    </lineage>
</organism>
<reference evidence="2 3" key="1">
    <citation type="submission" date="2018-11" db="EMBL/GenBank/DDBJ databases">
        <authorList>
            <consortium name="Pathogen Informatics"/>
        </authorList>
    </citation>
    <scope>NUCLEOTIDE SEQUENCE [LARGE SCALE GENOMIC DNA]</scope>
</reference>
<feature type="non-terminal residue" evidence="2">
    <location>
        <position position="176"/>
    </location>
</feature>
<evidence type="ECO:0000313" key="3">
    <source>
        <dbReference type="Proteomes" id="UP000281553"/>
    </source>
</evidence>
<keyword evidence="3" id="KW-1185">Reference proteome</keyword>
<feature type="compositionally biased region" description="Low complexity" evidence="1">
    <location>
        <begin position="163"/>
        <end position="176"/>
    </location>
</feature>
<dbReference type="Proteomes" id="UP000281553">
    <property type="component" value="Unassembled WGS sequence"/>
</dbReference>
<protein>
    <submittedName>
        <fullName evidence="2">Uncharacterized protein</fullName>
    </submittedName>
</protein>
<evidence type="ECO:0000313" key="2">
    <source>
        <dbReference type="EMBL" id="VDN37802.1"/>
    </source>
</evidence>
<gene>
    <name evidence="2" type="ORF">DILT_LOCUS17431</name>
</gene>
<evidence type="ECO:0000256" key="1">
    <source>
        <dbReference type="SAM" id="MobiDB-lite"/>
    </source>
</evidence>
<accession>A0A3P7R0Z5</accession>
<sequence length="176" mass="18605">MSPTGRPSASLPLAGLSAFCSERTTSSASGIFAGFSASLFGTTAADLRRGRLQRFINNFLPGSDARNVGDDESLLSALAEADRMRESAVDRLLSIKRSFSPRVYLSFQLTTPVLLLDAPDDEIWTSLSDAKHLFSTKSAPDPSTEASSSHTASSLAPPPELPSPSGSPGASFKIRQ</sequence>
<feature type="region of interest" description="Disordered" evidence="1">
    <location>
        <begin position="135"/>
        <end position="176"/>
    </location>
</feature>
<proteinExistence type="predicted"/>
<dbReference type="EMBL" id="UYRU01091727">
    <property type="protein sequence ID" value="VDN37802.1"/>
    <property type="molecule type" value="Genomic_DNA"/>
</dbReference>
<dbReference type="AlphaFoldDB" id="A0A3P7R0Z5"/>